<dbReference type="SUPFAM" id="SSF48150">
    <property type="entry name" value="DNA-glycosylase"/>
    <property type="match status" value="1"/>
</dbReference>
<evidence type="ECO:0000256" key="2">
    <source>
        <dbReference type="SAM" id="MobiDB-lite"/>
    </source>
</evidence>
<comment type="caution">
    <text evidence="3">The sequence shown here is derived from an EMBL/GenBank/DDBJ whole genome shotgun (WGS) entry which is preliminary data.</text>
</comment>
<feature type="region of interest" description="Disordered" evidence="2">
    <location>
        <begin position="1"/>
        <end position="74"/>
    </location>
</feature>
<gene>
    <name evidence="3" type="ORF">CDL15_Pgr014030</name>
</gene>
<feature type="region of interest" description="Disordered" evidence="2">
    <location>
        <begin position="333"/>
        <end position="355"/>
    </location>
</feature>
<dbReference type="InterPro" id="IPR011257">
    <property type="entry name" value="DNA_glycosylase"/>
</dbReference>
<dbReference type="InterPro" id="IPR005019">
    <property type="entry name" value="Adenine_glyco"/>
</dbReference>
<reference evidence="4" key="1">
    <citation type="journal article" date="2017" name="Plant J.">
        <title>The pomegranate (Punica granatum L.) genome and the genomics of punicalagin biosynthesis.</title>
        <authorList>
            <person name="Qin G."/>
            <person name="Xu C."/>
            <person name="Ming R."/>
            <person name="Tang H."/>
            <person name="Guyot R."/>
            <person name="Kramer E.M."/>
            <person name="Hu Y."/>
            <person name="Yi X."/>
            <person name="Qi Y."/>
            <person name="Xu X."/>
            <person name="Gao Z."/>
            <person name="Pan H."/>
            <person name="Jian J."/>
            <person name="Tian Y."/>
            <person name="Yue Z."/>
            <person name="Xu Y."/>
        </authorList>
    </citation>
    <scope>NUCLEOTIDE SEQUENCE [LARGE SCALE GENOMIC DNA]</scope>
    <source>
        <strain evidence="4">cv. Dabenzi</strain>
    </source>
</reference>
<organism evidence="3 4">
    <name type="scientific">Punica granatum</name>
    <name type="common">Pomegranate</name>
    <dbReference type="NCBI Taxonomy" id="22663"/>
    <lineage>
        <taxon>Eukaryota</taxon>
        <taxon>Viridiplantae</taxon>
        <taxon>Streptophyta</taxon>
        <taxon>Embryophyta</taxon>
        <taxon>Tracheophyta</taxon>
        <taxon>Spermatophyta</taxon>
        <taxon>Magnoliopsida</taxon>
        <taxon>eudicotyledons</taxon>
        <taxon>Gunneridae</taxon>
        <taxon>Pentapetalae</taxon>
        <taxon>rosids</taxon>
        <taxon>malvids</taxon>
        <taxon>Myrtales</taxon>
        <taxon>Lythraceae</taxon>
        <taxon>Punica</taxon>
    </lineage>
</organism>
<evidence type="ECO:0000313" key="3">
    <source>
        <dbReference type="EMBL" id="OWM69569.1"/>
    </source>
</evidence>
<name>A0A218WAP4_PUNGR</name>
<feature type="binding site" evidence="1">
    <location>
        <position position="311"/>
    </location>
    <ligand>
        <name>Zn(2+)</name>
        <dbReference type="ChEBI" id="CHEBI:29105"/>
    </ligand>
</feature>
<protein>
    <submittedName>
        <fullName evidence="3">Uncharacterized protein</fullName>
    </submittedName>
</protein>
<dbReference type="GO" id="GO:0006284">
    <property type="term" value="P:base-excision repair"/>
    <property type="evidence" value="ECO:0007669"/>
    <property type="project" value="InterPro"/>
</dbReference>
<proteinExistence type="predicted"/>
<dbReference type="GO" id="GO:0046872">
    <property type="term" value="F:metal ion binding"/>
    <property type="evidence" value="ECO:0007669"/>
    <property type="project" value="UniProtKB-KW"/>
</dbReference>
<dbReference type="Gene3D" id="1.10.340.30">
    <property type="entry name" value="Hypothetical protein, domain 2"/>
    <property type="match status" value="1"/>
</dbReference>
<feature type="binding site" evidence="1">
    <location>
        <position position="315"/>
    </location>
    <ligand>
        <name>Zn(2+)</name>
        <dbReference type="ChEBI" id="CHEBI:29105"/>
    </ligand>
</feature>
<evidence type="ECO:0000313" key="4">
    <source>
        <dbReference type="Proteomes" id="UP000197138"/>
    </source>
</evidence>
<dbReference type="EMBL" id="MTKT01004864">
    <property type="protein sequence ID" value="OWM69569.1"/>
    <property type="molecule type" value="Genomic_DNA"/>
</dbReference>
<keyword evidence="1" id="KW-0862">Zinc</keyword>
<feature type="region of interest" description="Disordered" evidence="2">
    <location>
        <begin position="93"/>
        <end position="116"/>
    </location>
</feature>
<dbReference type="PANTHER" id="PTHR31116:SF5">
    <property type="entry name" value="OS06G0649800 PROTEIN"/>
    <property type="match status" value="1"/>
</dbReference>
<feature type="compositionally biased region" description="Low complexity" evidence="2">
    <location>
        <begin position="93"/>
        <end position="111"/>
    </location>
</feature>
<dbReference type="PANTHER" id="PTHR31116">
    <property type="entry name" value="OS04G0501200 PROTEIN"/>
    <property type="match status" value="1"/>
</dbReference>
<evidence type="ECO:0000256" key="1">
    <source>
        <dbReference type="PIRSR" id="PIRSR605019-1"/>
    </source>
</evidence>
<dbReference type="AlphaFoldDB" id="A0A218WAP4"/>
<dbReference type="Proteomes" id="UP000197138">
    <property type="component" value="Unassembled WGS sequence"/>
</dbReference>
<keyword evidence="1" id="KW-0479">Metal-binding</keyword>
<sequence length="355" mass="38739">MSGPPRVRSTNIAEAEPPRPVLRPAGNNAPSINSRKPASKPSKKSAEKPQQQEPDAKDKKVISSPSGPRKLGSVRAVLQQQEMKVGSNLAMNASCSSDASSSDSSHSRASSGKLVRRNSGIVSVRRKQCSPKAESVDCVVGLEKVEAAPEDCGGVESIDGLEGKKRCPWVTANSGALAELTWPSILTKRHIFREVFLDFDPVAVSKLNEKKIVAQGGPASALLSEPKVRAILENARQFCKVIEEFGSFNKYIWNFVNNKPSVSQFRYPRQVPVKSSKAEFISKDLVRRGFRSVGPTVVYSFMQVAGLTNDHLISCFRFHECIAGEELAERNQVKAGKTEARKHRETTGLGLSKLK</sequence>
<dbReference type="GO" id="GO:0008725">
    <property type="term" value="F:DNA-3-methyladenine glycosylase activity"/>
    <property type="evidence" value="ECO:0007669"/>
    <property type="project" value="InterPro"/>
</dbReference>
<dbReference type="Pfam" id="PF03352">
    <property type="entry name" value="Adenine_glyco"/>
    <property type="match status" value="1"/>
</dbReference>
<accession>A0A218WAP4</accession>